<protein>
    <recommendedName>
        <fullName evidence="2">Helicase ATP-binding domain-containing protein</fullName>
    </recommendedName>
</protein>
<dbReference type="InterPro" id="IPR014001">
    <property type="entry name" value="Helicase_ATP-bd"/>
</dbReference>
<dbReference type="Gene3D" id="3.40.50.300">
    <property type="entry name" value="P-loop containing nucleotide triphosphate hydrolases"/>
    <property type="match status" value="2"/>
</dbReference>
<sequence>MVTDRIELDDQLYGTFQAAGAITGGHVQAETSTHLRQLLSENHRYVFTLIHKFLTEPGTDMPVLSDRDDIVVITDEAHRSQYDQLAANMRQALPNASFLGFTGTPLIAEEELTREVFGEYVSRYTFRDSVADRATVPLFYENRIPELQIDNDNFTDDLIKVIEEADLDDDQDRKLSREFSQLRHLITRSERLEEIADDVVEHFCTRVFHGKAMYVAYDKATAVRMHDLVRARWDIRLAELKAQLEAMGEGAERERVASRI</sequence>
<dbReference type="InterPro" id="IPR051268">
    <property type="entry name" value="Type-I_R_enzyme_R_subunit"/>
</dbReference>
<dbReference type="InterPro" id="IPR040980">
    <property type="entry name" value="SWI2_SNF2"/>
</dbReference>
<dbReference type="GO" id="GO:0009307">
    <property type="term" value="P:DNA restriction-modification system"/>
    <property type="evidence" value="ECO:0007669"/>
    <property type="project" value="UniProtKB-KW"/>
</dbReference>
<dbReference type="PROSITE" id="PS51192">
    <property type="entry name" value="HELICASE_ATP_BIND_1"/>
    <property type="match status" value="1"/>
</dbReference>
<dbReference type="PANTHER" id="PTHR30195:SF15">
    <property type="entry name" value="TYPE I RESTRICTION ENZYME HINDI ENDONUCLEASE SUBUNIT"/>
    <property type="match status" value="1"/>
</dbReference>
<dbReference type="EMBL" id="UINC01180220">
    <property type="protein sequence ID" value="SVD89302.1"/>
    <property type="molecule type" value="Genomic_DNA"/>
</dbReference>
<dbReference type="InterPro" id="IPR027417">
    <property type="entry name" value="P-loop_NTPase"/>
</dbReference>
<dbReference type="PANTHER" id="PTHR30195">
    <property type="entry name" value="TYPE I SITE-SPECIFIC DEOXYRIBONUCLEASE PROTEIN SUBUNIT M AND R"/>
    <property type="match status" value="1"/>
</dbReference>
<proteinExistence type="predicted"/>
<feature type="non-terminal residue" evidence="3">
    <location>
        <position position="260"/>
    </location>
</feature>
<dbReference type="Pfam" id="PF18766">
    <property type="entry name" value="SWI2_SNF2"/>
    <property type="match status" value="1"/>
</dbReference>
<evidence type="ECO:0000313" key="3">
    <source>
        <dbReference type="EMBL" id="SVD89302.1"/>
    </source>
</evidence>
<dbReference type="AlphaFoldDB" id="A0A382Z1C4"/>
<evidence type="ECO:0000256" key="1">
    <source>
        <dbReference type="ARBA" id="ARBA00022747"/>
    </source>
</evidence>
<name>A0A382Z1C4_9ZZZZ</name>
<organism evidence="3">
    <name type="scientific">marine metagenome</name>
    <dbReference type="NCBI Taxonomy" id="408172"/>
    <lineage>
        <taxon>unclassified sequences</taxon>
        <taxon>metagenomes</taxon>
        <taxon>ecological metagenomes</taxon>
    </lineage>
</organism>
<accession>A0A382Z1C4</accession>
<reference evidence="3" key="1">
    <citation type="submission" date="2018-05" db="EMBL/GenBank/DDBJ databases">
        <authorList>
            <person name="Lanie J.A."/>
            <person name="Ng W.-L."/>
            <person name="Kazmierczak K.M."/>
            <person name="Andrzejewski T.M."/>
            <person name="Davidsen T.M."/>
            <person name="Wayne K.J."/>
            <person name="Tettelin H."/>
            <person name="Glass J.I."/>
            <person name="Rusch D."/>
            <person name="Podicherti R."/>
            <person name="Tsui H.-C.T."/>
            <person name="Winkler M.E."/>
        </authorList>
    </citation>
    <scope>NUCLEOTIDE SEQUENCE</scope>
</reference>
<feature type="domain" description="Helicase ATP-binding" evidence="2">
    <location>
        <begin position="1"/>
        <end position="123"/>
    </location>
</feature>
<gene>
    <name evidence="3" type="ORF">METZ01_LOCUS442156</name>
</gene>
<keyword evidence="1" id="KW-0680">Restriction system</keyword>
<dbReference type="SUPFAM" id="SSF52540">
    <property type="entry name" value="P-loop containing nucleoside triphosphate hydrolases"/>
    <property type="match status" value="1"/>
</dbReference>
<evidence type="ECO:0000259" key="2">
    <source>
        <dbReference type="PROSITE" id="PS51192"/>
    </source>
</evidence>